<reference evidence="1 2" key="1">
    <citation type="submission" date="2020-08" db="EMBL/GenBank/DDBJ databases">
        <title>Genomic Encyclopedia of Type Strains, Phase IV (KMG-IV): sequencing the most valuable type-strain genomes for metagenomic binning, comparative biology and taxonomic classification.</title>
        <authorList>
            <person name="Goeker M."/>
        </authorList>
    </citation>
    <scope>NUCLEOTIDE SEQUENCE [LARGE SCALE GENOMIC DNA]</scope>
    <source>
        <strain evidence="1 2">DSM 102255</strain>
    </source>
</reference>
<dbReference type="AlphaFoldDB" id="A0A841IZM6"/>
<organism evidence="1 2">
    <name type="scientific">Sphingobium subterraneum</name>
    <dbReference type="NCBI Taxonomy" id="627688"/>
    <lineage>
        <taxon>Bacteria</taxon>
        <taxon>Pseudomonadati</taxon>
        <taxon>Pseudomonadota</taxon>
        <taxon>Alphaproteobacteria</taxon>
        <taxon>Sphingomonadales</taxon>
        <taxon>Sphingomonadaceae</taxon>
        <taxon>Sphingobium</taxon>
    </lineage>
</organism>
<dbReference type="Proteomes" id="UP000552700">
    <property type="component" value="Unassembled WGS sequence"/>
</dbReference>
<name>A0A841IZM6_9SPHN</name>
<keyword evidence="1" id="KW-0966">Cell projection</keyword>
<sequence length="211" mass="22382">MSNLLSGDNVEFQTVTVGSLAHAPAASGFRARFVGAVDAGGYRPATREETARADPVEQARADGFAQGFDEGVRVASESLSADADARERLVHALEQLAPASNGELSSLLSAAVMRLVSQIVGNVPVDADLLRQRCESVAAFIDESQARNSLAIHPDDAPLIEGFTLGVPLVHDASLSRGCIRLDTADGWIEDGPDMQLSRLRAMLDDMEGRP</sequence>
<dbReference type="EMBL" id="JACIJP010000002">
    <property type="protein sequence ID" value="MBB6123780.1"/>
    <property type="molecule type" value="Genomic_DNA"/>
</dbReference>
<evidence type="ECO:0000313" key="2">
    <source>
        <dbReference type="Proteomes" id="UP000552700"/>
    </source>
</evidence>
<dbReference type="RefSeq" id="WP_221230964.1">
    <property type="nucleotide sequence ID" value="NZ_JACIJP010000002.1"/>
</dbReference>
<keyword evidence="2" id="KW-1185">Reference proteome</keyword>
<keyword evidence="1" id="KW-0282">Flagellum</keyword>
<comment type="caution">
    <text evidence="1">The sequence shown here is derived from an EMBL/GenBank/DDBJ whole genome shotgun (WGS) entry which is preliminary data.</text>
</comment>
<evidence type="ECO:0000313" key="1">
    <source>
        <dbReference type="EMBL" id="MBB6123780.1"/>
    </source>
</evidence>
<accession>A0A841IZM6</accession>
<gene>
    <name evidence="1" type="ORF">FHS92_001509</name>
</gene>
<keyword evidence="1" id="KW-0969">Cilium</keyword>
<protein>
    <submittedName>
        <fullName evidence="1">Flagellar assembly protein FliH</fullName>
    </submittedName>
</protein>
<proteinExistence type="predicted"/>